<protein>
    <submittedName>
        <fullName evidence="1">Uncharacterized protein</fullName>
    </submittedName>
</protein>
<reference evidence="1" key="1">
    <citation type="submission" date="2019-08" db="EMBL/GenBank/DDBJ databases">
        <authorList>
            <person name="Kucharzyk K."/>
            <person name="Murdoch R.W."/>
            <person name="Higgins S."/>
            <person name="Loffler F."/>
        </authorList>
    </citation>
    <scope>NUCLEOTIDE SEQUENCE</scope>
</reference>
<proteinExistence type="predicted"/>
<organism evidence="1">
    <name type="scientific">bioreactor metagenome</name>
    <dbReference type="NCBI Taxonomy" id="1076179"/>
    <lineage>
        <taxon>unclassified sequences</taxon>
        <taxon>metagenomes</taxon>
        <taxon>ecological metagenomes</taxon>
    </lineage>
</organism>
<evidence type="ECO:0000313" key="1">
    <source>
        <dbReference type="EMBL" id="MPN58146.1"/>
    </source>
</evidence>
<sequence>MNTSRFRSAISQAFASELGLIDVDDLLWFQAESENEELKAPVVEVKFRLKGKIIRTQMIVTKKLNKRQHKIELGRKDLKDFVIRFEE</sequence>
<dbReference type="EMBL" id="VSSQ01130529">
    <property type="protein sequence ID" value="MPN58146.1"/>
    <property type="molecule type" value="Genomic_DNA"/>
</dbReference>
<gene>
    <name evidence="1" type="ORF">SDC9_205847</name>
</gene>
<dbReference type="AlphaFoldDB" id="A0A645J3X3"/>
<accession>A0A645J3X3</accession>
<comment type="caution">
    <text evidence="1">The sequence shown here is derived from an EMBL/GenBank/DDBJ whole genome shotgun (WGS) entry which is preliminary data.</text>
</comment>
<name>A0A645J3X3_9ZZZZ</name>